<evidence type="ECO:0000313" key="3">
    <source>
        <dbReference type="EMBL" id="GAA0967934.1"/>
    </source>
</evidence>
<feature type="transmembrane region" description="Helical" evidence="2">
    <location>
        <begin position="6"/>
        <end position="26"/>
    </location>
</feature>
<sequence>MNDLTFLFFLIPVLMVPTALLALWLVMRQQRQIQRDVFGEQNVPLFAALFPTSGAGLRYHAQQYGTSGSHQGARGGSSSWDHGDAFSSAGHGSSHDHGSHHDHGSYDSGCSGDSGSSGSSDSGSSCSSGSDSGSSSW</sequence>
<feature type="compositionally biased region" description="Basic and acidic residues" evidence="1">
    <location>
        <begin position="93"/>
        <end position="105"/>
    </location>
</feature>
<organism evidence="3 4">
    <name type="scientific">Actinocorallia libanotica</name>
    <dbReference type="NCBI Taxonomy" id="46162"/>
    <lineage>
        <taxon>Bacteria</taxon>
        <taxon>Bacillati</taxon>
        <taxon>Actinomycetota</taxon>
        <taxon>Actinomycetes</taxon>
        <taxon>Streptosporangiales</taxon>
        <taxon>Thermomonosporaceae</taxon>
        <taxon>Actinocorallia</taxon>
    </lineage>
</organism>
<feature type="compositionally biased region" description="Polar residues" evidence="1">
    <location>
        <begin position="65"/>
        <end position="80"/>
    </location>
</feature>
<comment type="caution">
    <text evidence="3">The sequence shown here is derived from an EMBL/GenBank/DDBJ whole genome shotgun (WGS) entry which is preliminary data.</text>
</comment>
<keyword evidence="2" id="KW-1133">Transmembrane helix</keyword>
<accession>A0ABN1RYM5</accession>
<feature type="region of interest" description="Disordered" evidence="1">
    <location>
        <begin position="65"/>
        <end position="137"/>
    </location>
</feature>
<evidence type="ECO:0000256" key="2">
    <source>
        <dbReference type="SAM" id="Phobius"/>
    </source>
</evidence>
<reference evidence="3 4" key="1">
    <citation type="journal article" date="2019" name="Int. J. Syst. Evol. Microbiol.">
        <title>The Global Catalogue of Microorganisms (GCM) 10K type strain sequencing project: providing services to taxonomists for standard genome sequencing and annotation.</title>
        <authorList>
            <consortium name="The Broad Institute Genomics Platform"/>
            <consortium name="The Broad Institute Genome Sequencing Center for Infectious Disease"/>
            <person name="Wu L."/>
            <person name="Ma J."/>
        </authorList>
    </citation>
    <scope>NUCLEOTIDE SEQUENCE [LARGE SCALE GENOMIC DNA]</scope>
    <source>
        <strain evidence="3 4">JCM 10696</strain>
    </source>
</reference>
<gene>
    <name evidence="3" type="ORF">GCM10009550_72520</name>
</gene>
<keyword evidence="4" id="KW-1185">Reference proteome</keyword>
<feature type="compositionally biased region" description="Low complexity" evidence="1">
    <location>
        <begin position="106"/>
        <end position="137"/>
    </location>
</feature>
<evidence type="ECO:0000313" key="4">
    <source>
        <dbReference type="Proteomes" id="UP001500665"/>
    </source>
</evidence>
<keyword evidence="2" id="KW-0812">Transmembrane</keyword>
<name>A0ABN1RYM5_9ACTN</name>
<dbReference type="EMBL" id="BAAAHH010000053">
    <property type="protein sequence ID" value="GAA0967934.1"/>
    <property type="molecule type" value="Genomic_DNA"/>
</dbReference>
<dbReference type="Proteomes" id="UP001500665">
    <property type="component" value="Unassembled WGS sequence"/>
</dbReference>
<dbReference type="RefSeq" id="WP_344246824.1">
    <property type="nucleotide sequence ID" value="NZ_BAAAHH010000053.1"/>
</dbReference>
<protein>
    <submittedName>
        <fullName evidence="3">Uncharacterized protein</fullName>
    </submittedName>
</protein>
<evidence type="ECO:0000256" key="1">
    <source>
        <dbReference type="SAM" id="MobiDB-lite"/>
    </source>
</evidence>
<keyword evidence="2" id="KW-0472">Membrane</keyword>
<proteinExistence type="predicted"/>